<dbReference type="OrthoDB" id="5294582at2"/>
<dbReference type="EMBL" id="PDOB01000001">
    <property type="protein sequence ID" value="PIL41754.1"/>
    <property type="molecule type" value="Genomic_DNA"/>
</dbReference>
<evidence type="ECO:0000313" key="4">
    <source>
        <dbReference type="EMBL" id="PIL41754.1"/>
    </source>
</evidence>
<feature type="region of interest" description="Disordered" evidence="1">
    <location>
        <begin position="140"/>
        <end position="169"/>
    </location>
</feature>
<dbReference type="Pfam" id="PF13719">
    <property type="entry name" value="Zn_ribbon_5"/>
    <property type="match status" value="1"/>
</dbReference>
<keyword evidence="2" id="KW-1133">Transmembrane helix</keyword>
<feature type="region of interest" description="Disordered" evidence="1">
    <location>
        <begin position="61"/>
        <end position="81"/>
    </location>
</feature>
<protein>
    <recommendedName>
        <fullName evidence="3">Zinc finger/thioredoxin putative domain-containing protein</fullName>
    </recommendedName>
</protein>
<evidence type="ECO:0000256" key="1">
    <source>
        <dbReference type="SAM" id="MobiDB-lite"/>
    </source>
</evidence>
<feature type="domain" description="Zinc finger/thioredoxin putative" evidence="3">
    <location>
        <begin position="4"/>
        <end position="38"/>
    </location>
</feature>
<dbReference type="AlphaFoldDB" id="A0A2G8T6Y0"/>
<proteinExistence type="predicted"/>
<name>A0A2G8T6Y0_9BURK</name>
<evidence type="ECO:0000259" key="3">
    <source>
        <dbReference type="Pfam" id="PF13719"/>
    </source>
</evidence>
<gene>
    <name evidence="4" type="ORF">CR103_01650</name>
</gene>
<feature type="compositionally biased region" description="Pro residues" evidence="1">
    <location>
        <begin position="148"/>
        <end position="158"/>
    </location>
</feature>
<dbReference type="InterPro" id="IPR011723">
    <property type="entry name" value="Znf/thioredoxin_put"/>
</dbReference>
<dbReference type="Pfam" id="PF11906">
    <property type="entry name" value="DUF3426"/>
    <property type="match status" value="1"/>
</dbReference>
<accession>A0A2G8T6Y0</accession>
<organism evidence="4 5">
    <name type="scientific">Massilia psychrophila</name>
    <dbReference type="NCBI Taxonomy" id="1603353"/>
    <lineage>
        <taxon>Bacteria</taxon>
        <taxon>Pseudomonadati</taxon>
        <taxon>Pseudomonadota</taxon>
        <taxon>Betaproteobacteria</taxon>
        <taxon>Burkholderiales</taxon>
        <taxon>Oxalobacteraceae</taxon>
        <taxon>Telluria group</taxon>
        <taxon>Massilia</taxon>
    </lineage>
</organism>
<keyword evidence="2" id="KW-0812">Transmembrane</keyword>
<comment type="caution">
    <text evidence="4">The sequence shown here is derived from an EMBL/GenBank/DDBJ whole genome shotgun (WGS) entry which is preliminary data.</text>
</comment>
<evidence type="ECO:0000256" key="2">
    <source>
        <dbReference type="SAM" id="Phobius"/>
    </source>
</evidence>
<dbReference type="Proteomes" id="UP000228593">
    <property type="component" value="Unassembled WGS sequence"/>
</dbReference>
<dbReference type="RefSeq" id="WP_099914240.1">
    <property type="nucleotide sequence ID" value="NZ_BMHS01000001.1"/>
</dbReference>
<dbReference type="InterPro" id="IPR021834">
    <property type="entry name" value="DUF3426"/>
</dbReference>
<sequence>MALATICPHCNTTFRVASDQLKLRGGIVRCGACNEVFDGNAALLDLAAAAAVAATATATVPASAPSATPPSDDAHALNAPGPSASAAFDAEVAAIDARHSGAVAHEKPVPQAPTHDEPTQQEPIHTLDFDTTFDPFGILPKSLHPTAEPLPAPAPEPESPQMGSDPVLGQPVDQEILALPVLDDDIDQAAATSEPGPSPTRAAFVDFQPPLLMRASATAAPAPLSMPRPAVDAARKRKAEAHVAAIAPTPEPGEHEPEFVKISRHKARTGGRRRLVLGAACALLVLALAAQGVISFRNVLAARHPQAKALLTGACAVFGCKVELPAQIDALSVETGELQSLGANTFSFTTLLRNQASLVQAWPHLELALTDANDKPLVRRVFTPAEYLPQGVAPAMGIAPRSEQAVKLAFELNQVKASGYHIAIFYP</sequence>
<keyword evidence="5" id="KW-1185">Reference proteome</keyword>
<feature type="transmembrane region" description="Helical" evidence="2">
    <location>
        <begin position="275"/>
        <end position="296"/>
    </location>
</feature>
<dbReference type="NCBIfam" id="TIGR02098">
    <property type="entry name" value="MJ0042_CXXC"/>
    <property type="match status" value="1"/>
</dbReference>
<reference evidence="4 5" key="1">
    <citation type="submission" date="2017-10" db="EMBL/GenBank/DDBJ databases">
        <title>Massilia psychrophilum sp. nov., a novel purple-pigmented bacterium isolated from Tianshan glacier, Xinjiang Municipality, China.</title>
        <authorList>
            <person name="Wang H."/>
        </authorList>
    </citation>
    <scope>NUCLEOTIDE SEQUENCE [LARGE SCALE GENOMIC DNA]</scope>
    <source>
        <strain evidence="4 5">JCM 30813</strain>
    </source>
</reference>
<feature type="compositionally biased region" description="Low complexity" evidence="1">
    <location>
        <begin position="61"/>
        <end position="71"/>
    </location>
</feature>
<keyword evidence="2" id="KW-0472">Membrane</keyword>
<evidence type="ECO:0000313" key="5">
    <source>
        <dbReference type="Proteomes" id="UP000228593"/>
    </source>
</evidence>